<feature type="compositionally biased region" description="Basic and acidic residues" evidence="10">
    <location>
        <begin position="66"/>
        <end position="76"/>
    </location>
</feature>
<evidence type="ECO:0008006" key="16">
    <source>
        <dbReference type="Google" id="ProtNLM"/>
    </source>
</evidence>
<dbReference type="PROSITE" id="PS51192">
    <property type="entry name" value="HELICASE_ATP_BIND_1"/>
    <property type="match status" value="1"/>
</dbReference>
<feature type="domain" description="RING-type" evidence="11">
    <location>
        <begin position="627"/>
        <end position="672"/>
    </location>
</feature>
<dbReference type="GO" id="GO:0006281">
    <property type="term" value="P:DNA repair"/>
    <property type="evidence" value="ECO:0007669"/>
    <property type="project" value="TreeGrafter"/>
</dbReference>
<dbReference type="GO" id="GO:0004386">
    <property type="term" value="F:helicase activity"/>
    <property type="evidence" value="ECO:0007669"/>
    <property type="project" value="UniProtKB-KW"/>
</dbReference>
<dbReference type="SUPFAM" id="SSF57850">
    <property type="entry name" value="RING/U-box"/>
    <property type="match status" value="1"/>
</dbReference>
<feature type="compositionally biased region" description="Basic and acidic residues" evidence="10">
    <location>
        <begin position="586"/>
        <end position="598"/>
    </location>
</feature>
<evidence type="ECO:0000256" key="6">
    <source>
        <dbReference type="ARBA" id="ARBA00022806"/>
    </source>
</evidence>
<dbReference type="Proteomes" id="UP000234275">
    <property type="component" value="Unassembled WGS sequence"/>
</dbReference>
<keyword evidence="15" id="KW-1185">Reference proteome</keyword>
<dbReference type="EMBL" id="MSFO01000004">
    <property type="protein sequence ID" value="PLB49011.1"/>
    <property type="molecule type" value="Genomic_DNA"/>
</dbReference>
<dbReference type="Gene3D" id="3.40.50.10810">
    <property type="entry name" value="Tandem AAA-ATPase domain"/>
    <property type="match status" value="1"/>
</dbReference>
<dbReference type="PROSITE" id="PS00518">
    <property type="entry name" value="ZF_RING_1"/>
    <property type="match status" value="1"/>
</dbReference>
<dbReference type="GO" id="GO:0005634">
    <property type="term" value="C:nucleus"/>
    <property type="evidence" value="ECO:0007669"/>
    <property type="project" value="TreeGrafter"/>
</dbReference>
<evidence type="ECO:0000256" key="4">
    <source>
        <dbReference type="ARBA" id="ARBA00022771"/>
    </source>
</evidence>
<dbReference type="InterPro" id="IPR014001">
    <property type="entry name" value="Helicase_ATP-bd"/>
</dbReference>
<dbReference type="InterPro" id="IPR001841">
    <property type="entry name" value="Znf_RING"/>
</dbReference>
<keyword evidence="4 9" id="KW-0863">Zinc-finger</keyword>
<organism evidence="14 15">
    <name type="scientific">Aspergillus steynii IBT 23096</name>
    <dbReference type="NCBI Taxonomy" id="1392250"/>
    <lineage>
        <taxon>Eukaryota</taxon>
        <taxon>Fungi</taxon>
        <taxon>Dikarya</taxon>
        <taxon>Ascomycota</taxon>
        <taxon>Pezizomycotina</taxon>
        <taxon>Eurotiomycetes</taxon>
        <taxon>Eurotiomycetidae</taxon>
        <taxon>Eurotiales</taxon>
        <taxon>Aspergillaceae</taxon>
        <taxon>Aspergillus</taxon>
        <taxon>Aspergillus subgen. Circumdati</taxon>
    </lineage>
</organism>
<feature type="domain" description="Helicase C-terminal" evidence="13">
    <location>
        <begin position="757"/>
        <end position="903"/>
    </location>
</feature>
<dbReference type="PROSITE" id="PS51194">
    <property type="entry name" value="HELICASE_CTER"/>
    <property type="match status" value="1"/>
</dbReference>
<dbReference type="CDD" id="cd18793">
    <property type="entry name" value="SF2_C_SNF"/>
    <property type="match status" value="1"/>
</dbReference>
<evidence type="ECO:0000256" key="1">
    <source>
        <dbReference type="ARBA" id="ARBA00007025"/>
    </source>
</evidence>
<evidence type="ECO:0000256" key="3">
    <source>
        <dbReference type="ARBA" id="ARBA00022741"/>
    </source>
</evidence>
<evidence type="ECO:0000259" key="12">
    <source>
        <dbReference type="PROSITE" id="PS51192"/>
    </source>
</evidence>
<dbReference type="InterPro" id="IPR049730">
    <property type="entry name" value="SNF2/RAD54-like_C"/>
</dbReference>
<dbReference type="RefSeq" id="XP_024704313.1">
    <property type="nucleotide sequence ID" value="XM_024846707.1"/>
</dbReference>
<evidence type="ECO:0000256" key="2">
    <source>
        <dbReference type="ARBA" id="ARBA00022723"/>
    </source>
</evidence>
<feature type="compositionally biased region" description="Basic and acidic residues" evidence="10">
    <location>
        <begin position="39"/>
        <end position="54"/>
    </location>
</feature>
<keyword evidence="2" id="KW-0479">Metal-binding</keyword>
<dbReference type="SMART" id="SM00490">
    <property type="entry name" value="HELICc"/>
    <property type="match status" value="1"/>
</dbReference>
<dbReference type="STRING" id="1392250.A0A2I2G816"/>
<dbReference type="Gene3D" id="3.40.50.300">
    <property type="entry name" value="P-loop containing nucleotide triphosphate hydrolases"/>
    <property type="match status" value="1"/>
</dbReference>
<comment type="caution">
    <text evidence="14">The sequence shown here is derived from an EMBL/GenBank/DDBJ whole genome shotgun (WGS) entry which is preliminary data.</text>
</comment>
<evidence type="ECO:0000313" key="15">
    <source>
        <dbReference type="Proteomes" id="UP000234275"/>
    </source>
</evidence>
<dbReference type="PANTHER" id="PTHR45626">
    <property type="entry name" value="TRANSCRIPTION TERMINATION FACTOR 2-RELATED"/>
    <property type="match status" value="1"/>
</dbReference>
<dbReference type="InterPro" id="IPR038718">
    <property type="entry name" value="SNF2-like_sf"/>
</dbReference>
<feature type="region of interest" description="Disordered" evidence="10">
    <location>
        <begin position="576"/>
        <end position="598"/>
    </location>
</feature>
<dbReference type="Gene3D" id="3.30.40.10">
    <property type="entry name" value="Zinc/RING finger domain, C3HC4 (zinc finger)"/>
    <property type="match status" value="1"/>
</dbReference>
<dbReference type="SUPFAM" id="SSF52540">
    <property type="entry name" value="P-loop containing nucleoside triphosphate hydrolases"/>
    <property type="match status" value="2"/>
</dbReference>
<dbReference type="InterPro" id="IPR000330">
    <property type="entry name" value="SNF2_N"/>
</dbReference>
<feature type="compositionally biased region" description="Polar residues" evidence="10">
    <location>
        <begin position="81"/>
        <end position="92"/>
    </location>
</feature>
<dbReference type="CDD" id="cd16449">
    <property type="entry name" value="RING-HC"/>
    <property type="match status" value="1"/>
</dbReference>
<evidence type="ECO:0000256" key="5">
    <source>
        <dbReference type="ARBA" id="ARBA00022801"/>
    </source>
</evidence>
<keyword evidence="5" id="KW-0378">Hydrolase</keyword>
<dbReference type="GO" id="GO:0016787">
    <property type="term" value="F:hydrolase activity"/>
    <property type="evidence" value="ECO:0007669"/>
    <property type="project" value="UniProtKB-KW"/>
</dbReference>
<dbReference type="InterPro" id="IPR050628">
    <property type="entry name" value="SNF2_RAD54_helicase_TF"/>
</dbReference>
<dbReference type="OrthoDB" id="1699231at2759"/>
<dbReference type="InterPro" id="IPR013083">
    <property type="entry name" value="Znf_RING/FYVE/PHD"/>
</dbReference>
<protein>
    <recommendedName>
        <fullName evidence="16">SNF2 family helicase</fullName>
    </recommendedName>
</protein>
<dbReference type="InterPro" id="IPR027417">
    <property type="entry name" value="P-loop_NTPase"/>
</dbReference>
<keyword evidence="6" id="KW-0347">Helicase</keyword>
<dbReference type="Pfam" id="PF00176">
    <property type="entry name" value="SNF2-rel_dom"/>
    <property type="match status" value="1"/>
</dbReference>
<dbReference type="PANTHER" id="PTHR45626:SF17">
    <property type="entry name" value="HELICASE-LIKE TRANSCRIPTION FACTOR"/>
    <property type="match status" value="1"/>
</dbReference>
<dbReference type="InterPro" id="IPR017907">
    <property type="entry name" value="Znf_RING_CS"/>
</dbReference>
<dbReference type="GO" id="GO:0008094">
    <property type="term" value="F:ATP-dependent activity, acting on DNA"/>
    <property type="evidence" value="ECO:0007669"/>
    <property type="project" value="TreeGrafter"/>
</dbReference>
<keyword evidence="7" id="KW-0862">Zinc</keyword>
<evidence type="ECO:0000256" key="9">
    <source>
        <dbReference type="PROSITE-ProRule" id="PRU00175"/>
    </source>
</evidence>
<reference evidence="14 15" key="1">
    <citation type="submission" date="2016-12" db="EMBL/GenBank/DDBJ databases">
        <title>The genomes of Aspergillus section Nigri reveals drivers in fungal speciation.</title>
        <authorList>
            <consortium name="DOE Joint Genome Institute"/>
            <person name="Vesth T.C."/>
            <person name="Nybo J."/>
            <person name="Theobald S."/>
            <person name="Brandl J."/>
            <person name="Frisvad J.C."/>
            <person name="Nielsen K.F."/>
            <person name="Lyhne E.K."/>
            <person name="Kogle M.E."/>
            <person name="Kuo A."/>
            <person name="Riley R."/>
            <person name="Clum A."/>
            <person name="Nolan M."/>
            <person name="Lipzen A."/>
            <person name="Salamov A."/>
            <person name="Henrissat B."/>
            <person name="Wiebenga A."/>
            <person name="De Vries R.P."/>
            <person name="Grigoriev I.V."/>
            <person name="Mortensen U.H."/>
            <person name="Andersen M.R."/>
            <person name="Baker S.E."/>
        </authorList>
    </citation>
    <scope>NUCLEOTIDE SEQUENCE [LARGE SCALE GENOMIC DNA]</scope>
    <source>
        <strain evidence="14 15">IBT 23096</strain>
    </source>
</reference>
<gene>
    <name evidence="14" type="ORF">P170DRAFT_407934</name>
</gene>
<name>A0A2I2G816_9EURO</name>
<evidence type="ECO:0000256" key="8">
    <source>
        <dbReference type="ARBA" id="ARBA00022840"/>
    </source>
</evidence>
<sequence>MISWDFSDYFSFEEAEKWFQGLKQPTLADMVHYEAAKLKESARKKQMENRKIAEENPISEDEEDPEANKNEHDDSIAKPNMAQSSSSATKNKPSARRKRNPAALSAAEKKKSMQFGLNIALNETLESLLSTNFVDDANTSAALGAIPSLPTNTGDKDKALAELVGALPHAEQRKARSDKRQCVLASRKFSPSAKVHGKNGWKVQGMKTTLYHYQLLGASFMRERELCTRQPFGGLLCDTMGFGKTIQALANVVDGRNTQKVDSVNSTLIVVPSHLVEHWRNQIKKHCDGSAIGEVILYRANSRLDTLDSPKSLQKYDVVVTTYDEVRRSYPPVKGKPEGNEVKIREWWEEVYEKQAGPLHRIRFLRIILDEGHLIKNHLSQTSIAVRALTGHYKWVLSGTPVQNYVHEFYPIFDFLEVPGNGTFEAFFENYCKNEIGRDRLLNMLRSFMFRRTHASRLFSLPVVNLPKIQERIISTEFCAAERAIYDAIVATFFNNINGLSNSKNPKLAQHQCILTMMQKLRMICSHILTMQSMVKELLPGKLMETLTKAAQNCGSSDKHSAIITSWLRAMAINPFPDQPKQSNKTAEEATDEPRESNPKLVQEFHQLMSKLHEEERWEERLERTNCPRCRLAPVNPVITSCMHLYCEECYYLLDDQDKDSSNPKRECIECQEAIKAITPGVPVEDIDLEKAPSAPKKKRGQAKKAPKPRAFGRFGGWMFGYRGPRADGNTELDDQDEEPDWIPICAKEMPSAKLTKIRELILGWIAENPKVKIVVFTQFIDFVRILAIMCYTQGWPHAELTGKMRPQDRVKSVEKFREQENMSVFIISLKAGGTGLDMPMANKCILVDLWWNEAIQDQAVARIYRIGQENDVEYVKLIVKDTIDAHLLELQKSKTFDISDMIGNEALEGRASIIDLLRIFADVQVTNTGAINVTQRKD</sequence>
<dbReference type="PROSITE" id="PS50089">
    <property type="entry name" value="ZF_RING_2"/>
    <property type="match status" value="1"/>
</dbReference>
<dbReference type="VEuPathDB" id="FungiDB:P170DRAFT_407934"/>
<dbReference type="InterPro" id="IPR001650">
    <property type="entry name" value="Helicase_C-like"/>
</dbReference>
<dbReference type="CDD" id="cd18008">
    <property type="entry name" value="DEXDc_SHPRH-like"/>
    <property type="match status" value="1"/>
</dbReference>
<keyword evidence="8" id="KW-0067">ATP-binding</keyword>
<proteinExistence type="inferred from homology"/>
<comment type="similarity">
    <text evidence="1">Belongs to the SNF2/RAD54 helicase family.</text>
</comment>
<dbReference type="GO" id="GO:0005524">
    <property type="term" value="F:ATP binding"/>
    <property type="evidence" value="ECO:0007669"/>
    <property type="project" value="UniProtKB-KW"/>
</dbReference>
<dbReference type="SMART" id="SM00487">
    <property type="entry name" value="DEXDc"/>
    <property type="match status" value="1"/>
</dbReference>
<feature type="region of interest" description="Disordered" evidence="10">
    <location>
        <begin position="39"/>
        <end position="109"/>
    </location>
</feature>
<dbReference type="AlphaFoldDB" id="A0A2I2G816"/>
<evidence type="ECO:0000313" key="14">
    <source>
        <dbReference type="EMBL" id="PLB49011.1"/>
    </source>
</evidence>
<dbReference type="GeneID" id="36554406"/>
<evidence type="ECO:0000256" key="10">
    <source>
        <dbReference type="SAM" id="MobiDB-lite"/>
    </source>
</evidence>
<dbReference type="Pfam" id="PF00271">
    <property type="entry name" value="Helicase_C"/>
    <property type="match status" value="1"/>
</dbReference>
<evidence type="ECO:0000256" key="7">
    <source>
        <dbReference type="ARBA" id="ARBA00022833"/>
    </source>
</evidence>
<feature type="domain" description="Helicase ATP-binding" evidence="12">
    <location>
        <begin position="225"/>
        <end position="419"/>
    </location>
</feature>
<evidence type="ECO:0000259" key="11">
    <source>
        <dbReference type="PROSITE" id="PS50089"/>
    </source>
</evidence>
<keyword evidence="3" id="KW-0547">Nucleotide-binding</keyword>
<accession>A0A2I2G816</accession>
<dbReference type="GO" id="GO:0008270">
    <property type="term" value="F:zinc ion binding"/>
    <property type="evidence" value="ECO:0007669"/>
    <property type="project" value="UniProtKB-KW"/>
</dbReference>
<evidence type="ECO:0000259" key="13">
    <source>
        <dbReference type="PROSITE" id="PS51194"/>
    </source>
</evidence>